<dbReference type="Proteomes" id="UP000681720">
    <property type="component" value="Unassembled WGS sequence"/>
</dbReference>
<evidence type="ECO:0000313" key="8">
    <source>
        <dbReference type="Proteomes" id="UP000663824"/>
    </source>
</evidence>
<dbReference type="Proteomes" id="UP000663824">
    <property type="component" value="Unassembled WGS sequence"/>
</dbReference>
<evidence type="ECO:0000256" key="1">
    <source>
        <dbReference type="SAM" id="MobiDB-lite"/>
    </source>
</evidence>
<proteinExistence type="predicted"/>
<evidence type="ECO:0000313" key="6">
    <source>
        <dbReference type="EMBL" id="CAF4379127.1"/>
    </source>
</evidence>
<comment type="caution">
    <text evidence="4">The sequence shown here is derived from an EMBL/GenBank/DDBJ whole genome shotgun (WGS) entry which is preliminary data.</text>
</comment>
<dbReference type="Proteomes" id="UP000676336">
    <property type="component" value="Unassembled WGS sequence"/>
</dbReference>
<feature type="compositionally biased region" description="Polar residues" evidence="1">
    <location>
        <begin position="311"/>
        <end position="329"/>
    </location>
</feature>
<dbReference type="InterPro" id="IPR033557">
    <property type="entry name" value="CIMAP2"/>
</dbReference>
<dbReference type="EMBL" id="CAJNRF010000797">
    <property type="protein sequence ID" value="CAF1981200.1"/>
    <property type="molecule type" value="Genomic_DNA"/>
</dbReference>
<dbReference type="InterPro" id="IPR010736">
    <property type="entry name" value="SHIPPO-rpt"/>
</dbReference>
<evidence type="ECO:0000313" key="3">
    <source>
        <dbReference type="EMBL" id="CAF1981200.1"/>
    </source>
</evidence>
<dbReference type="AlphaFoldDB" id="A0A816YRU5"/>
<protein>
    <submittedName>
        <fullName evidence="4">Uncharacterized protein</fullName>
    </submittedName>
</protein>
<reference evidence="4" key="1">
    <citation type="submission" date="2021-02" db="EMBL/GenBank/DDBJ databases">
        <authorList>
            <person name="Nowell W R."/>
        </authorList>
    </citation>
    <scope>NUCLEOTIDE SEQUENCE</scope>
</reference>
<dbReference type="Proteomes" id="UP000663855">
    <property type="component" value="Unassembled WGS sequence"/>
</dbReference>
<dbReference type="Proteomes" id="UP000663856">
    <property type="component" value="Unassembled WGS sequence"/>
</dbReference>
<evidence type="ECO:0000313" key="4">
    <source>
        <dbReference type="EMBL" id="CAF2167016.1"/>
    </source>
</evidence>
<evidence type="ECO:0000313" key="7">
    <source>
        <dbReference type="EMBL" id="CAF4741581.1"/>
    </source>
</evidence>
<dbReference type="EMBL" id="CAJNOV010006352">
    <property type="protein sequence ID" value="CAF1245045.1"/>
    <property type="molecule type" value="Genomic_DNA"/>
</dbReference>
<dbReference type="Proteomes" id="UP000681967">
    <property type="component" value="Unassembled WGS sequence"/>
</dbReference>
<dbReference type="Pfam" id="PF07004">
    <property type="entry name" value="SHIPPO-rpt"/>
    <property type="match status" value="1"/>
</dbReference>
<dbReference type="EMBL" id="CAJOBH010050997">
    <property type="protein sequence ID" value="CAF4379127.1"/>
    <property type="molecule type" value="Genomic_DNA"/>
</dbReference>
<accession>A0A816YRU5</accession>
<gene>
    <name evidence="6" type="ORF">BYL167_LOCUS30657</name>
    <name evidence="2" type="ORF">CJN711_LOCUS14194</name>
    <name evidence="7" type="ORF">GIL414_LOCUS44749</name>
    <name evidence="4" type="ORF">MBJ925_LOCUS33601</name>
    <name evidence="5" type="ORF">SMN809_LOCUS20758</name>
    <name evidence="3" type="ORF">WKI299_LOCUS3789</name>
</gene>
<organism evidence="4 8">
    <name type="scientific">Rotaria magnacalcarata</name>
    <dbReference type="NCBI Taxonomy" id="392030"/>
    <lineage>
        <taxon>Eukaryota</taxon>
        <taxon>Metazoa</taxon>
        <taxon>Spiralia</taxon>
        <taxon>Gnathifera</taxon>
        <taxon>Rotifera</taxon>
        <taxon>Eurotatoria</taxon>
        <taxon>Bdelloidea</taxon>
        <taxon>Philodinida</taxon>
        <taxon>Philodinidae</taxon>
        <taxon>Rotaria</taxon>
    </lineage>
</organism>
<sequence>MAATDFDRVPGQGFSSRTARFQSLGLHPELLTGSQHQSTPNVAPGSYDLMQYGDFSEQTIQKRMEGPNWQQALYTEQLAKFPHPNFRETYEKRLEDQRRLGPGTYPINDFITEADRRPRCARGALDQLSPRFPKEQLDKAPPPGAYGIPDEKIHEKRWEKGSNIPSFDWNQGPRTLPLQGSKIGPGTYNIKNSIDELINKRVSEKGPYQIFSLSRSAPIATGHYAVLDTWDLRPDFPSKDYPESTSITHELTKNKHGTFSKLNRFQKKPTNRLAIEHPGLEPKNVDFPGPGAYVVTRPWEKHDYHAKKVGFNSSSTRNDNRSFTSTGGHNTVGVGRYNLVSPVRDETIADKRKRPKRRNIAFSSTTSRFATVDGESLLNERLKPHNLRLEQRQQLLLKGHI</sequence>
<name>A0A816YRU5_9BILA</name>
<dbReference type="PANTHER" id="PTHR34914:SF1">
    <property type="entry name" value="LYMPHOCYTE EXPANSION MOLECULE"/>
    <property type="match status" value="1"/>
</dbReference>
<feature type="region of interest" description="Disordered" evidence="1">
    <location>
        <begin position="311"/>
        <end position="331"/>
    </location>
</feature>
<dbReference type="PANTHER" id="PTHR34914">
    <property type="entry name" value="LYMPHOCYTE EXPANSION MOLECULE"/>
    <property type="match status" value="1"/>
</dbReference>
<dbReference type="EMBL" id="CAJOBJ010135851">
    <property type="protein sequence ID" value="CAF4741581.1"/>
    <property type="molecule type" value="Genomic_DNA"/>
</dbReference>
<evidence type="ECO:0000313" key="5">
    <source>
        <dbReference type="EMBL" id="CAF4174847.1"/>
    </source>
</evidence>
<dbReference type="EMBL" id="CAJNRE010018463">
    <property type="protein sequence ID" value="CAF2167016.1"/>
    <property type="molecule type" value="Genomic_DNA"/>
</dbReference>
<evidence type="ECO:0000313" key="2">
    <source>
        <dbReference type="EMBL" id="CAF1245045.1"/>
    </source>
</evidence>
<dbReference type="EMBL" id="CAJOBI010014103">
    <property type="protein sequence ID" value="CAF4174847.1"/>
    <property type="molecule type" value="Genomic_DNA"/>
</dbReference>